<proteinExistence type="predicted"/>
<reference evidence="3" key="2">
    <citation type="journal article" date="2021" name="PeerJ">
        <title>Extensive microbial diversity within the chicken gut microbiome revealed by metagenomics and culture.</title>
        <authorList>
            <person name="Gilroy R."/>
            <person name="Ravi A."/>
            <person name="Getino M."/>
            <person name="Pursley I."/>
            <person name="Horton D.L."/>
            <person name="Alikhan N.F."/>
            <person name="Baker D."/>
            <person name="Gharbi K."/>
            <person name="Hall N."/>
            <person name="Watson M."/>
            <person name="Adriaenssens E.M."/>
            <person name="Foster-Nyarko E."/>
            <person name="Jarju S."/>
            <person name="Secka A."/>
            <person name="Antonio M."/>
            <person name="Oren A."/>
            <person name="Chaudhuri R.R."/>
            <person name="La Ragione R."/>
            <person name="Hildebrand F."/>
            <person name="Pallen M.J."/>
        </authorList>
    </citation>
    <scope>NUCLEOTIDE SEQUENCE</scope>
    <source>
        <strain evidence="3">20514</strain>
    </source>
</reference>
<dbReference type="InterPro" id="IPR052722">
    <property type="entry name" value="PgpH_phosphodiesterase"/>
</dbReference>
<organism evidence="3 4">
    <name type="scientific">Candidatus Cryptobacteroides merdigallinarum</name>
    <dbReference type="NCBI Taxonomy" id="2840770"/>
    <lineage>
        <taxon>Bacteria</taxon>
        <taxon>Pseudomonadati</taxon>
        <taxon>Bacteroidota</taxon>
        <taxon>Bacteroidia</taxon>
        <taxon>Bacteroidales</taxon>
        <taxon>Candidatus Cryptobacteroides</taxon>
    </lineage>
</organism>
<dbReference type="Gene3D" id="1.10.3210.10">
    <property type="entry name" value="Hypothetical protein af1432"/>
    <property type="match status" value="1"/>
</dbReference>
<protein>
    <submittedName>
        <fullName evidence="3">HDIG domain-containing protein</fullName>
    </submittedName>
</protein>
<comment type="caution">
    <text evidence="3">The sequence shown here is derived from an EMBL/GenBank/DDBJ whole genome shotgun (WGS) entry which is preliminary data.</text>
</comment>
<gene>
    <name evidence="3" type="ORF">IAC29_02310</name>
</gene>
<dbReference type="SUPFAM" id="SSF109604">
    <property type="entry name" value="HD-domain/PDEase-like"/>
    <property type="match status" value="1"/>
</dbReference>
<dbReference type="CDD" id="cd00077">
    <property type="entry name" value="HDc"/>
    <property type="match status" value="1"/>
</dbReference>
<dbReference type="PROSITE" id="PS51831">
    <property type="entry name" value="HD"/>
    <property type="match status" value="1"/>
</dbReference>
<accession>A0A9D9EJG5</accession>
<dbReference type="PANTHER" id="PTHR36442:SF1">
    <property type="entry name" value="CYCLIC-DI-AMP PHOSPHODIESTERASE PGPH"/>
    <property type="match status" value="1"/>
</dbReference>
<dbReference type="Pfam" id="PF07697">
    <property type="entry name" value="7TMR-HDED"/>
    <property type="match status" value="1"/>
</dbReference>
<feature type="transmembrane region" description="Helical" evidence="1">
    <location>
        <begin position="12"/>
        <end position="31"/>
    </location>
</feature>
<dbReference type="Pfam" id="PF07698">
    <property type="entry name" value="7TM-7TMR_HD"/>
    <property type="match status" value="1"/>
</dbReference>
<dbReference type="InterPro" id="IPR011624">
    <property type="entry name" value="Metal-dep_PHydrolase_7TM_extra"/>
</dbReference>
<dbReference type="InterPro" id="IPR003607">
    <property type="entry name" value="HD/PDEase_dom"/>
</dbReference>
<feature type="transmembrane region" description="Helical" evidence="1">
    <location>
        <begin position="386"/>
        <end position="406"/>
    </location>
</feature>
<dbReference type="NCBIfam" id="TIGR00277">
    <property type="entry name" value="HDIG"/>
    <property type="match status" value="1"/>
</dbReference>
<evidence type="ECO:0000313" key="3">
    <source>
        <dbReference type="EMBL" id="MBO8448088.1"/>
    </source>
</evidence>
<dbReference type="PANTHER" id="PTHR36442">
    <property type="entry name" value="CYCLIC-DI-AMP PHOSPHODIESTERASE PGPH"/>
    <property type="match status" value="1"/>
</dbReference>
<dbReference type="Proteomes" id="UP000810252">
    <property type="component" value="Unassembled WGS sequence"/>
</dbReference>
<feature type="transmembrane region" description="Helical" evidence="1">
    <location>
        <begin position="418"/>
        <end position="438"/>
    </location>
</feature>
<dbReference type="SMART" id="SM00471">
    <property type="entry name" value="HDc"/>
    <property type="match status" value="1"/>
</dbReference>
<feature type="transmembrane region" description="Helical" evidence="1">
    <location>
        <begin position="259"/>
        <end position="282"/>
    </location>
</feature>
<keyword evidence="1" id="KW-0812">Transmembrane</keyword>
<keyword evidence="1" id="KW-0472">Membrane</keyword>
<reference evidence="3" key="1">
    <citation type="submission" date="2020-10" db="EMBL/GenBank/DDBJ databases">
        <authorList>
            <person name="Gilroy R."/>
        </authorList>
    </citation>
    <scope>NUCLEOTIDE SEQUENCE</scope>
    <source>
        <strain evidence="3">20514</strain>
    </source>
</reference>
<dbReference type="AlphaFoldDB" id="A0A9D9EJG5"/>
<dbReference type="Pfam" id="PF01966">
    <property type="entry name" value="HD"/>
    <property type="match status" value="1"/>
</dbReference>
<feature type="transmembrane region" description="Helical" evidence="1">
    <location>
        <begin position="317"/>
        <end position="334"/>
    </location>
</feature>
<evidence type="ECO:0000313" key="4">
    <source>
        <dbReference type="Proteomes" id="UP000810252"/>
    </source>
</evidence>
<dbReference type="EMBL" id="JADIMQ010000033">
    <property type="protein sequence ID" value="MBO8448088.1"/>
    <property type="molecule type" value="Genomic_DNA"/>
</dbReference>
<feature type="transmembrane region" description="Helical" evidence="1">
    <location>
        <begin position="294"/>
        <end position="311"/>
    </location>
</feature>
<name>A0A9D9EJG5_9BACT</name>
<keyword evidence="1" id="KW-1133">Transmembrane helix</keyword>
<evidence type="ECO:0000259" key="2">
    <source>
        <dbReference type="PROSITE" id="PS51831"/>
    </source>
</evidence>
<evidence type="ECO:0000256" key="1">
    <source>
        <dbReference type="SAM" id="Phobius"/>
    </source>
</evidence>
<dbReference type="InterPro" id="IPR006675">
    <property type="entry name" value="HDIG_dom"/>
</dbReference>
<dbReference type="InterPro" id="IPR011621">
    <property type="entry name" value="Metal-dep_PHydrolase_7TM_intra"/>
</dbReference>
<sequence length="678" mass="76389">MSKIRIEHSYKVYLPLAILFLTLVLIFPRMGKFNYDYRKGSPWMYETLIAQFDFPVLKTDAQIQAEKELLGSSVIPYFRYSDQVGHTQIGLVEKLDLGKANSFKPEIINAFDRLYGSGILAESGSGYLPEGKSLDGNVIFVQKDRRARKVPSSEVYTVEEARDFLLLFLTETNLGCNVDSLCRAAGLYDLVQPNLLFDRQTTDLVHEESVDYVSPTSGVVNAGQLIVSNGEIITAEIEQLLDSYKAEYESSLGYSGPRVWLWLGNILIALGLVVVLFFALYFTNYRIYGDSNKYIYLLVIFLLATVLALVVDKVDPALLYMTPFTLIALYLVAFFKKRVVLPVYIISLLPLLIFSHNGVELFVMFLVAGVVTIFLAEIYNRGWKQFITAVAVFFIMLLVYLGFRLIDGISGFNDFRTILFLFIGAFLSVAGYPLIYLFERIFMLVSNTRLTELTDTNNRLLRDLAHKAPGTFQHSLQVMNLADAAARSIDANVLLVRAGALYHDIGKMVNPQCFIENETLGARYHDGLTPRESAMEIVKHVPDGMALADKAKLPGIVKDFIVTHHGTTCTAYFYNKYLKEGGDPSDAGDFYYKGVKPTSKEQIIVMLCDTLEAASRTLKDYSSKTVSDLVERIVKSKMDDGQFENADISIKELNIVKNVLKGYLQQIYHARITYPKRP</sequence>
<feature type="domain" description="HD" evidence="2">
    <location>
        <begin position="471"/>
        <end position="566"/>
    </location>
</feature>
<dbReference type="InterPro" id="IPR006674">
    <property type="entry name" value="HD_domain"/>
</dbReference>
<feature type="transmembrane region" description="Helical" evidence="1">
    <location>
        <begin position="361"/>
        <end position="379"/>
    </location>
</feature>
<feature type="transmembrane region" description="Helical" evidence="1">
    <location>
        <begin position="339"/>
        <end position="355"/>
    </location>
</feature>